<keyword evidence="10" id="KW-0408">Iron</keyword>
<dbReference type="Pfam" id="PF14759">
    <property type="entry name" value="Reductase_C"/>
    <property type="match status" value="1"/>
</dbReference>
<keyword evidence="3" id="KW-0285">Flavoprotein</keyword>
<dbReference type="GO" id="GO:0022857">
    <property type="term" value="F:transmembrane transporter activity"/>
    <property type="evidence" value="ECO:0007669"/>
    <property type="project" value="InterPro"/>
</dbReference>
<dbReference type="GO" id="GO:0005739">
    <property type="term" value="C:mitochondrion"/>
    <property type="evidence" value="ECO:0007669"/>
    <property type="project" value="TreeGrafter"/>
</dbReference>
<evidence type="ECO:0000256" key="1">
    <source>
        <dbReference type="ARBA" id="ARBA00004141"/>
    </source>
</evidence>
<dbReference type="InterPro" id="IPR050446">
    <property type="entry name" value="FAD-oxidoreductase/Apoptosis"/>
</dbReference>
<evidence type="ECO:0000256" key="8">
    <source>
        <dbReference type="ARBA" id="ARBA00022989"/>
    </source>
</evidence>
<dbReference type="GO" id="GO:0016651">
    <property type="term" value="F:oxidoreductase activity, acting on NAD(P)H"/>
    <property type="evidence" value="ECO:0007669"/>
    <property type="project" value="TreeGrafter"/>
</dbReference>
<feature type="non-terminal residue" evidence="16">
    <location>
        <position position="915"/>
    </location>
</feature>
<dbReference type="InterPro" id="IPR017941">
    <property type="entry name" value="Rieske_2Fe-2S"/>
</dbReference>
<dbReference type="InterPro" id="IPR023753">
    <property type="entry name" value="FAD/NAD-binding_dom"/>
</dbReference>
<dbReference type="SUPFAM" id="SSF51905">
    <property type="entry name" value="FAD/NAD(P)-binding domain"/>
    <property type="match status" value="1"/>
</dbReference>
<protein>
    <submittedName>
        <fullName evidence="16">AIFM3 factor</fullName>
    </submittedName>
</protein>
<keyword evidence="6" id="KW-0479">Metal-binding</keyword>
<feature type="transmembrane region" description="Helical" evidence="14">
    <location>
        <begin position="825"/>
        <end position="845"/>
    </location>
</feature>
<keyword evidence="4 14" id="KW-0812">Transmembrane</keyword>
<evidence type="ECO:0000256" key="6">
    <source>
        <dbReference type="ARBA" id="ARBA00022723"/>
    </source>
</evidence>
<dbReference type="PROSITE" id="PS51296">
    <property type="entry name" value="RIESKE"/>
    <property type="match status" value="1"/>
</dbReference>
<dbReference type="SUPFAM" id="SSF55424">
    <property type="entry name" value="FAD/NAD-linked reductases, dimerisation (C-terminal) domain"/>
    <property type="match status" value="1"/>
</dbReference>
<feature type="transmembrane region" description="Helical" evidence="14">
    <location>
        <begin position="851"/>
        <end position="874"/>
    </location>
</feature>
<dbReference type="GO" id="GO:0046872">
    <property type="term" value="F:metal ion binding"/>
    <property type="evidence" value="ECO:0007669"/>
    <property type="project" value="UniProtKB-KW"/>
</dbReference>
<evidence type="ECO:0000256" key="13">
    <source>
        <dbReference type="SAM" id="MobiDB-lite"/>
    </source>
</evidence>
<dbReference type="AlphaFoldDB" id="A0A8X8BU22"/>
<keyword evidence="12 14" id="KW-0472">Membrane</keyword>
<dbReference type="GO" id="GO:0097194">
    <property type="term" value="P:execution phase of apoptosis"/>
    <property type="evidence" value="ECO:0007669"/>
    <property type="project" value="TreeGrafter"/>
</dbReference>
<accession>A0A8X8BU22</accession>
<reference evidence="16 17" key="1">
    <citation type="journal article" date="2021" name="Cell">
        <title>Tracing the genetic footprints of vertebrate landing in non-teleost ray-finned fishes.</title>
        <authorList>
            <person name="Bi X."/>
            <person name="Wang K."/>
            <person name="Yang L."/>
            <person name="Pan H."/>
            <person name="Jiang H."/>
            <person name="Wei Q."/>
            <person name="Fang M."/>
            <person name="Yu H."/>
            <person name="Zhu C."/>
            <person name="Cai Y."/>
            <person name="He Y."/>
            <person name="Gan X."/>
            <person name="Zeng H."/>
            <person name="Yu D."/>
            <person name="Zhu Y."/>
            <person name="Jiang H."/>
            <person name="Qiu Q."/>
            <person name="Yang H."/>
            <person name="Zhang Y.E."/>
            <person name="Wang W."/>
            <person name="Zhu M."/>
            <person name="He S."/>
            <person name="Zhang G."/>
        </authorList>
    </citation>
    <scope>NUCLEOTIDE SEQUENCE [LARGE SCALE GENOMIC DNA]</scope>
    <source>
        <strain evidence="16">Bchr_013</strain>
    </source>
</reference>
<dbReference type="PANTHER" id="PTHR43557:SF8">
    <property type="entry name" value="APOPTOSIS-INDUCING FACTOR 3"/>
    <property type="match status" value="1"/>
</dbReference>
<dbReference type="Gene3D" id="3.50.50.60">
    <property type="entry name" value="FAD/NAD(P)-binding domain"/>
    <property type="match status" value="3"/>
</dbReference>
<dbReference type="InterPro" id="IPR036188">
    <property type="entry name" value="FAD/NAD-bd_sf"/>
</dbReference>
<evidence type="ECO:0000256" key="7">
    <source>
        <dbReference type="ARBA" id="ARBA00022827"/>
    </source>
</evidence>
<dbReference type="Pfam" id="PF00083">
    <property type="entry name" value="Sugar_tr"/>
    <property type="match status" value="2"/>
</dbReference>
<organism evidence="16 17">
    <name type="scientific">Polypterus senegalus</name>
    <name type="common">Senegal bichir</name>
    <dbReference type="NCBI Taxonomy" id="55291"/>
    <lineage>
        <taxon>Eukaryota</taxon>
        <taxon>Metazoa</taxon>
        <taxon>Chordata</taxon>
        <taxon>Craniata</taxon>
        <taxon>Vertebrata</taxon>
        <taxon>Euteleostomi</taxon>
        <taxon>Actinopterygii</taxon>
        <taxon>Polypteriformes</taxon>
        <taxon>Polypteridae</taxon>
        <taxon>Polypterus</taxon>
    </lineage>
</organism>
<feature type="non-terminal residue" evidence="16">
    <location>
        <position position="1"/>
    </location>
</feature>
<dbReference type="GO" id="GO:0016020">
    <property type="term" value="C:membrane"/>
    <property type="evidence" value="ECO:0007669"/>
    <property type="project" value="UniProtKB-SubCell"/>
</dbReference>
<dbReference type="SUPFAM" id="SSF103473">
    <property type="entry name" value="MFS general substrate transporter"/>
    <property type="match status" value="1"/>
</dbReference>
<dbReference type="Pfam" id="PF00355">
    <property type="entry name" value="Rieske"/>
    <property type="match status" value="1"/>
</dbReference>
<dbReference type="FunFam" id="2.102.10.10:FF:000003">
    <property type="entry name" value="apoptosis-inducing factor 3 isoform X2"/>
    <property type="match status" value="1"/>
</dbReference>
<evidence type="ECO:0000256" key="9">
    <source>
        <dbReference type="ARBA" id="ARBA00023002"/>
    </source>
</evidence>
<dbReference type="Proteomes" id="UP000886611">
    <property type="component" value="Unassembled WGS sequence"/>
</dbReference>
<evidence type="ECO:0000313" key="17">
    <source>
        <dbReference type="Proteomes" id="UP000886611"/>
    </source>
</evidence>
<evidence type="ECO:0000256" key="10">
    <source>
        <dbReference type="ARBA" id="ARBA00023004"/>
    </source>
</evidence>
<keyword evidence="11" id="KW-0411">Iron-sulfur</keyword>
<feature type="domain" description="Rieske" evidence="15">
    <location>
        <begin position="84"/>
        <end position="179"/>
    </location>
</feature>
<feature type="transmembrane region" description="Helical" evidence="14">
    <location>
        <begin position="643"/>
        <end position="662"/>
    </location>
</feature>
<dbReference type="InterPro" id="IPR028202">
    <property type="entry name" value="Reductase_C"/>
</dbReference>
<dbReference type="InterPro" id="IPR005828">
    <property type="entry name" value="MFS_sugar_transport-like"/>
</dbReference>
<dbReference type="PRINTS" id="PR00368">
    <property type="entry name" value="FADPNR"/>
</dbReference>
<dbReference type="Gene3D" id="2.102.10.10">
    <property type="entry name" value="Rieske [2Fe-2S] iron-sulphur domain"/>
    <property type="match status" value="1"/>
</dbReference>
<comment type="similarity">
    <text evidence="2">Belongs to the FAD-dependent oxidoreductase family.</text>
</comment>
<evidence type="ECO:0000256" key="11">
    <source>
        <dbReference type="ARBA" id="ARBA00023014"/>
    </source>
</evidence>
<feature type="transmembrane region" description="Helical" evidence="14">
    <location>
        <begin position="763"/>
        <end position="784"/>
    </location>
</feature>
<comment type="caution">
    <text evidence="16">The sequence shown here is derived from an EMBL/GenBank/DDBJ whole genome shotgun (WGS) entry which is preliminary data.</text>
</comment>
<dbReference type="Gene3D" id="1.20.1250.20">
    <property type="entry name" value="MFS general substrate transporter like domains"/>
    <property type="match status" value="2"/>
</dbReference>
<dbReference type="InterPro" id="IPR016156">
    <property type="entry name" value="FAD/NAD-linked_Rdtase_dimer_sf"/>
</dbReference>
<dbReference type="Gene3D" id="3.30.390.30">
    <property type="match status" value="1"/>
</dbReference>
<evidence type="ECO:0000259" key="15">
    <source>
        <dbReference type="PROSITE" id="PS51296"/>
    </source>
</evidence>
<name>A0A8X8BU22_POLSE</name>
<comment type="subcellular location">
    <subcellularLocation>
        <location evidence="1">Membrane</location>
        <topology evidence="1">Multi-pass membrane protein</topology>
    </subcellularLocation>
</comment>
<feature type="region of interest" description="Disordered" evidence="13">
    <location>
        <begin position="34"/>
        <end position="69"/>
    </location>
</feature>
<evidence type="ECO:0000256" key="3">
    <source>
        <dbReference type="ARBA" id="ARBA00022630"/>
    </source>
</evidence>
<evidence type="ECO:0000313" key="16">
    <source>
        <dbReference type="EMBL" id="KAG2470473.1"/>
    </source>
</evidence>
<keyword evidence="5" id="KW-0001">2Fe-2S</keyword>
<dbReference type="FunFam" id="3.30.390.30:FF:000011">
    <property type="entry name" value="Apoptosis-inducing factor, mitochondrion-associated, 3"/>
    <property type="match status" value="1"/>
</dbReference>
<sequence>MWTANTSNNRYKVMHRSRDIVMHAQVKVEVIIPEKDKEKESMSPNGKASPIAHCKTNGSAKHHSDEDKSFQQNLYRNPRDFVEATVCHVKDLENGQMREVDMPGGKVLLIKENGEYRAVSHKCPHYGAPLVKGVLSDGRVRCPWHGACFSTATGDIEDFPGLDSLAKFQVRVEKDKVIIRANKQALQSQKRMKSMAKCASLSSYSPGVTSVLIIGAGPAGLVCAETLRQEGFAERIIMCTLDRHLPYDKPKLSKSLECTVDQLTLRSKEFFHQHDIELLNEKEQLNLKGANMENIFYLRSPEDANWIAKLASNKNAVIVGASFVGMEVAAYLAEKAHSVSVIGVEDVPFKKALGEKMFENNRVKFYMLNEVSELRGQQGKLKEVVLNSGKVLRADVCVIGAGKIHFTCAVPATTFLKHSGINVDSKGFIPVTKTMQTNVSGVFAAGDVVTFPLAMRNNKKVNVPHWQMAHMQGRIAALNMLGQVTEIKNVPFFWTAMFGKSIRYAGHGEGFDDVIIQGDLDELKFVAFYTKSDEVIAVASMNYDPIVSKVAEVFRSGRAIKKRDVDMEVPRRPAGYYGPCSFYAPPCWMPWGPREGAAGRTEEFFMPYDPEVRHRKSDGLRGIGICVQPLYLGEISPRAYRGVMAMGTSIFITGGIFTGQVIGLRELLGKEDYWPILLSTICIPAILQLIFLPWFPESPRYLLIDRGDHNKCKEALKQLYGSGGFQAEEEDMERERIELIGVKPMRPWQLFSDRSLRWQLTTIIFLCAAQQLNGINAIYFYANYVFTRAGIPEDKIPYVTIGTGACECLTALTCGMLIDSLGRRILIIGGYSLMTLWCIIITLSLTYQMGLQQYCFLVFLGVCCLVATYIYFVVPETKNKTFLEIKQEFQSRYGNQKSDKTNQNRSGALLLSTDM</sequence>
<dbReference type="PANTHER" id="PTHR43557">
    <property type="entry name" value="APOPTOSIS-INDUCING FACTOR 1"/>
    <property type="match status" value="1"/>
</dbReference>
<keyword evidence="9" id="KW-0560">Oxidoreductase</keyword>
<evidence type="ECO:0000256" key="5">
    <source>
        <dbReference type="ARBA" id="ARBA00022714"/>
    </source>
</evidence>
<gene>
    <name evidence="16" type="primary">Aifm3</name>
    <name evidence="16" type="ORF">GTO96_0005184</name>
</gene>
<dbReference type="Pfam" id="PF07992">
    <property type="entry name" value="Pyr_redox_2"/>
    <property type="match status" value="2"/>
</dbReference>
<feature type="transmembrane region" description="Helical" evidence="14">
    <location>
        <begin position="674"/>
        <end position="695"/>
    </location>
</feature>
<dbReference type="EMBL" id="JAATIS010000094">
    <property type="protein sequence ID" value="KAG2470473.1"/>
    <property type="molecule type" value="Genomic_DNA"/>
</dbReference>
<keyword evidence="17" id="KW-1185">Reference proteome</keyword>
<proteinExistence type="inferred from homology"/>
<dbReference type="CDD" id="cd03478">
    <property type="entry name" value="Rieske_AIFL_N"/>
    <property type="match status" value="1"/>
</dbReference>
<evidence type="ECO:0000256" key="12">
    <source>
        <dbReference type="ARBA" id="ARBA00023136"/>
    </source>
</evidence>
<evidence type="ECO:0000256" key="2">
    <source>
        <dbReference type="ARBA" id="ARBA00006442"/>
    </source>
</evidence>
<dbReference type="InterPro" id="IPR036259">
    <property type="entry name" value="MFS_trans_sf"/>
</dbReference>
<keyword evidence="8 14" id="KW-1133">Transmembrane helix</keyword>
<keyword evidence="7" id="KW-0274">FAD</keyword>
<dbReference type="SUPFAM" id="SSF50022">
    <property type="entry name" value="ISP domain"/>
    <property type="match status" value="1"/>
</dbReference>
<dbReference type="GO" id="GO:0051537">
    <property type="term" value="F:2 iron, 2 sulfur cluster binding"/>
    <property type="evidence" value="ECO:0007669"/>
    <property type="project" value="UniProtKB-KW"/>
</dbReference>
<dbReference type="InterPro" id="IPR036922">
    <property type="entry name" value="Rieske_2Fe-2S_sf"/>
</dbReference>
<evidence type="ECO:0000256" key="14">
    <source>
        <dbReference type="SAM" id="Phobius"/>
    </source>
</evidence>
<dbReference type="PRINTS" id="PR00469">
    <property type="entry name" value="PNDRDTASEII"/>
</dbReference>
<evidence type="ECO:0000256" key="4">
    <source>
        <dbReference type="ARBA" id="ARBA00022692"/>
    </source>
</evidence>